<dbReference type="InterPro" id="IPR050130">
    <property type="entry name" value="ClpA_ClpB"/>
</dbReference>
<dbReference type="GO" id="GO:0016887">
    <property type="term" value="F:ATP hydrolysis activity"/>
    <property type="evidence" value="ECO:0007669"/>
    <property type="project" value="InterPro"/>
</dbReference>
<feature type="compositionally biased region" description="Low complexity" evidence="6">
    <location>
        <begin position="533"/>
        <end position="545"/>
    </location>
</feature>
<dbReference type="InterPro" id="IPR003593">
    <property type="entry name" value="AAA+_ATPase"/>
</dbReference>
<evidence type="ECO:0000256" key="1">
    <source>
        <dbReference type="ARBA" id="ARBA00022737"/>
    </source>
</evidence>
<evidence type="ECO:0000256" key="2">
    <source>
        <dbReference type="ARBA" id="ARBA00022741"/>
    </source>
</evidence>
<dbReference type="InterPro" id="IPR003959">
    <property type="entry name" value="ATPase_AAA_core"/>
</dbReference>
<dbReference type="PANTHER" id="PTHR11638:SF111">
    <property type="entry name" value="ATP-DEPENDENT CLP PROTEASE ATP-BINDING SUBUNIT CLPA"/>
    <property type="match status" value="1"/>
</dbReference>
<dbReference type="Proteomes" id="UP000664277">
    <property type="component" value="Unassembled WGS sequence"/>
</dbReference>
<evidence type="ECO:0000256" key="4">
    <source>
        <dbReference type="ARBA" id="ARBA00023186"/>
    </source>
</evidence>
<dbReference type="Pfam" id="PF17871">
    <property type="entry name" value="AAA_lid_9"/>
    <property type="match status" value="1"/>
</dbReference>
<evidence type="ECO:0000313" key="8">
    <source>
        <dbReference type="EMBL" id="MBN8661402.1"/>
    </source>
</evidence>
<dbReference type="GO" id="GO:0005737">
    <property type="term" value="C:cytoplasm"/>
    <property type="evidence" value="ECO:0007669"/>
    <property type="project" value="TreeGrafter"/>
</dbReference>
<evidence type="ECO:0000256" key="5">
    <source>
        <dbReference type="PROSITE-ProRule" id="PRU01251"/>
    </source>
</evidence>
<feature type="domain" description="Clp R" evidence="7">
    <location>
        <begin position="1"/>
        <end position="169"/>
    </location>
</feature>
<dbReference type="Gene3D" id="3.40.50.300">
    <property type="entry name" value="P-loop containing nucleotide triphosphate hydrolases"/>
    <property type="match status" value="2"/>
</dbReference>
<comment type="caution">
    <text evidence="8">The sequence shown here is derived from an EMBL/GenBank/DDBJ whole genome shotgun (WGS) entry which is preliminary data.</text>
</comment>
<dbReference type="InterPro" id="IPR036628">
    <property type="entry name" value="Clp_N_dom_sf"/>
</dbReference>
<feature type="region of interest" description="Disordered" evidence="6">
    <location>
        <begin position="173"/>
        <end position="222"/>
    </location>
</feature>
<keyword evidence="2" id="KW-0547">Nucleotide-binding</keyword>
<evidence type="ECO:0000259" key="7">
    <source>
        <dbReference type="PROSITE" id="PS51903"/>
    </source>
</evidence>
<name>A0A8J7PBE7_9BACT</name>
<keyword evidence="4" id="KW-0143">Chaperone</keyword>
<protein>
    <submittedName>
        <fullName evidence="8">AAA family ATPase</fullName>
    </submittedName>
</protein>
<dbReference type="InterPro" id="IPR041546">
    <property type="entry name" value="ClpA/ClpB_AAA_lid"/>
</dbReference>
<dbReference type="CDD" id="cd00009">
    <property type="entry name" value="AAA"/>
    <property type="match status" value="1"/>
</dbReference>
<dbReference type="AlphaFoldDB" id="A0A8J7PBE7"/>
<dbReference type="InterPro" id="IPR018368">
    <property type="entry name" value="ClpA/B_CS1"/>
</dbReference>
<evidence type="ECO:0000256" key="6">
    <source>
        <dbReference type="SAM" id="MobiDB-lite"/>
    </source>
</evidence>
<dbReference type="Pfam" id="PF02861">
    <property type="entry name" value="Clp_N"/>
    <property type="match status" value="1"/>
</dbReference>
<accession>A0A8J7PBE7</accession>
<dbReference type="InterPro" id="IPR004176">
    <property type="entry name" value="Clp_R_N"/>
</dbReference>
<feature type="region of interest" description="Disordered" evidence="6">
    <location>
        <begin position="468"/>
        <end position="545"/>
    </location>
</feature>
<dbReference type="PANTHER" id="PTHR11638">
    <property type="entry name" value="ATP-DEPENDENT CLP PROTEASE"/>
    <property type="match status" value="1"/>
</dbReference>
<keyword evidence="1 5" id="KW-0677">Repeat</keyword>
<feature type="non-terminal residue" evidence="8">
    <location>
        <position position="545"/>
    </location>
</feature>
<dbReference type="SUPFAM" id="SSF81923">
    <property type="entry name" value="Double Clp-N motif"/>
    <property type="match status" value="1"/>
</dbReference>
<dbReference type="InterPro" id="IPR027417">
    <property type="entry name" value="P-loop_NTPase"/>
</dbReference>
<dbReference type="SUPFAM" id="SSF52540">
    <property type="entry name" value="P-loop containing nucleoside triphosphate hydrolases"/>
    <property type="match status" value="1"/>
</dbReference>
<dbReference type="Gene3D" id="1.10.1780.10">
    <property type="entry name" value="Clp, N-terminal domain"/>
    <property type="match status" value="1"/>
</dbReference>
<feature type="compositionally biased region" description="Gly residues" evidence="6">
    <location>
        <begin position="491"/>
        <end position="501"/>
    </location>
</feature>
<reference evidence="8" key="1">
    <citation type="submission" date="2021-02" db="EMBL/GenBank/DDBJ databases">
        <title>Genome-Resolved Metagenomics of a Microbial Community Performing Photosynthetic Biological Nutrient Removal.</title>
        <authorList>
            <person name="Mcdaniel E.A."/>
        </authorList>
    </citation>
    <scope>NUCLEOTIDE SEQUENCE</scope>
    <source>
        <strain evidence="8">UWPOB_OBS1</strain>
    </source>
</reference>
<sequence>MLSRELQNTLSQAGLDAQKRRHEFITLEHLLLAMTIEPSARQVLTACGADVTVMARDLDRYLEDNLEKIPQNKPILPDEFNYGDTLAGSGKNAEFEDDSDFPQPTAAFERVLERAAMQALSAQRQTIDCGSVLAAMYYERRSHAVYLLEQYGVSRLDVLNFISHGIAKDEALHESSKDSESDFDLGPDFSAEVGEDGERSEGADGEGPGGAKRRGGKEPEKGRRTALDKYCVDLLEQARANKIDPLIGREAEVARTIQVLCRRRKNNPVFVGEAGVGKTAIAEGLALKIARGEVPRALKASHVYAIDMGALVAGSRFRGDFEERLKAVVRELKALPGAIAFIDEIHTIVRAGAVEGGAMDASNILKPALSSGELRCIGSTTYAEYKNSVEKDKALARRFQKIDISEPSIQDTVKILQGLKPYYEEFHGVKYSDESLQAAAELSARHINDRFLPDKAVDVVDETGAVVRLRREGEPSQDSEAGAGARAGEASGAGSGAGAGARAGEASSEGAGAASGAGAVTRDDTLAGGGASGRVSASAGDSAAV</sequence>
<feature type="compositionally biased region" description="Low complexity" evidence="6">
    <location>
        <begin position="502"/>
        <end position="519"/>
    </location>
</feature>
<dbReference type="EMBL" id="JAFLCK010000020">
    <property type="protein sequence ID" value="MBN8661402.1"/>
    <property type="molecule type" value="Genomic_DNA"/>
</dbReference>
<gene>
    <name evidence="8" type="ORF">J0M35_13635</name>
</gene>
<proteinExistence type="predicted"/>
<feature type="compositionally biased region" description="Low complexity" evidence="6">
    <location>
        <begin position="479"/>
        <end position="490"/>
    </location>
</feature>
<dbReference type="PROSITE" id="PS51903">
    <property type="entry name" value="CLP_R"/>
    <property type="match status" value="1"/>
</dbReference>
<dbReference type="PROSITE" id="PS00870">
    <property type="entry name" value="CLPAB_1"/>
    <property type="match status" value="1"/>
</dbReference>
<dbReference type="Pfam" id="PF00004">
    <property type="entry name" value="AAA"/>
    <property type="match status" value="1"/>
</dbReference>
<dbReference type="SMART" id="SM00382">
    <property type="entry name" value="AAA"/>
    <property type="match status" value="1"/>
</dbReference>
<dbReference type="GO" id="GO:0034605">
    <property type="term" value="P:cellular response to heat"/>
    <property type="evidence" value="ECO:0007669"/>
    <property type="project" value="TreeGrafter"/>
</dbReference>
<evidence type="ECO:0000256" key="3">
    <source>
        <dbReference type="ARBA" id="ARBA00022840"/>
    </source>
</evidence>
<dbReference type="GO" id="GO:0005524">
    <property type="term" value="F:ATP binding"/>
    <property type="evidence" value="ECO:0007669"/>
    <property type="project" value="UniProtKB-KW"/>
</dbReference>
<keyword evidence="3" id="KW-0067">ATP-binding</keyword>
<evidence type="ECO:0000313" key="9">
    <source>
        <dbReference type="Proteomes" id="UP000664277"/>
    </source>
</evidence>
<organism evidence="8 9">
    <name type="scientific">Candidatus Obscuribacter phosphatis</name>
    <dbReference type="NCBI Taxonomy" id="1906157"/>
    <lineage>
        <taxon>Bacteria</taxon>
        <taxon>Bacillati</taxon>
        <taxon>Candidatus Melainabacteria</taxon>
        <taxon>Candidatus Obscuribacterales</taxon>
        <taxon>Candidatus Obscuribacteraceae</taxon>
        <taxon>Candidatus Obscuribacter</taxon>
    </lineage>
</organism>